<dbReference type="GO" id="GO:0006046">
    <property type="term" value="P:N-acetylglucosamine catabolic process"/>
    <property type="evidence" value="ECO:0007669"/>
    <property type="project" value="TreeGrafter"/>
</dbReference>
<dbReference type="NCBIfam" id="TIGR00221">
    <property type="entry name" value="nagA"/>
    <property type="match status" value="1"/>
</dbReference>
<comment type="cofactor">
    <cofactor evidence="1">
        <name>a divalent metal cation</name>
        <dbReference type="ChEBI" id="CHEBI:60240"/>
    </cofactor>
</comment>
<evidence type="ECO:0000313" key="12">
    <source>
        <dbReference type="Proteomes" id="UP000318336"/>
    </source>
</evidence>
<gene>
    <name evidence="11" type="ORF">FB554_0170</name>
</gene>
<dbReference type="OrthoDB" id="9776488at2"/>
<keyword evidence="5" id="KW-0479">Metal-binding</keyword>
<evidence type="ECO:0000256" key="9">
    <source>
        <dbReference type="ARBA" id="ARBA00060590"/>
    </source>
</evidence>
<dbReference type="FunFam" id="3.20.20.140:FF:000004">
    <property type="entry name" value="N-acetylglucosamine-6-phosphate deacetylase"/>
    <property type="match status" value="1"/>
</dbReference>
<evidence type="ECO:0000256" key="8">
    <source>
        <dbReference type="ARBA" id="ARBA00047647"/>
    </source>
</evidence>
<comment type="catalytic activity">
    <reaction evidence="8">
        <text>N-acetyl-D-glucosamine 6-phosphate + H2O = D-glucosamine 6-phosphate + acetate</text>
        <dbReference type="Rhea" id="RHEA:22936"/>
        <dbReference type="ChEBI" id="CHEBI:15377"/>
        <dbReference type="ChEBI" id="CHEBI:30089"/>
        <dbReference type="ChEBI" id="CHEBI:57513"/>
        <dbReference type="ChEBI" id="CHEBI:58725"/>
        <dbReference type="EC" id="3.5.1.25"/>
    </reaction>
</comment>
<dbReference type="GO" id="GO:0008448">
    <property type="term" value="F:N-acetylglucosamine-6-phosphate deacetylase activity"/>
    <property type="evidence" value="ECO:0007669"/>
    <property type="project" value="UniProtKB-EC"/>
</dbReference>
<comment type="similarity">
    <text evidence="2">Belongs to the metallo-dependent hydrolases superfamily. NagA family.</text>
</comment>
<comment type="caution">
    <text evidence="11">The sequence shown here is derived from an EMBL/GenBank/DDBJ whole genome shotgun (WGS) entry which is preliminary data.</text>
</comment>
<evidence type="ECO:0000313" key="11">
    <source>
        <dbReference type="EMBL" id="TQL32055.1"/>
    </source>
</evidence>
<dbReference type="SUPFAM" id="SSF51556">
    <property type="entry name" value="Metallo-dependent hydrolases"/>
    <property type="match status" value="1"/>
</dbReference>
<dbReference type="InterPro" id="IPR003764">
    <property type="entry name" value="GlcNAc_6-P_deAcase"/>
</dbReference>
<dbReference type="Gene3D" id="3.20.20.140">
    <property type="entry name" value="Metal-dependent hydrolases"/>
    <property type="match status" value="1"/>
</dbReference>
<evidence type="ECO:0000256" key="7">
    <source>
        <dbReference type="ARBA" id="ARBA00023277"/>
    </source>
</evidence>
<accession>A0A542X8A3</accession>
<evidence type="ECO:0000256" key="1">
    <source>
        <dbReference type="ARBA" id="ARBA00001968"/>
    </source>
</evidence>
<dbReference type="EC" id="3.5.1.25" evidence="3"/>
<proteinExistence type="inferred from homology"/>
<dbReference type="PANTHER" id="PTHR11113">
    <property type="entry name" value="N-ACETYLGLUCOSAMINE-6-PHOSPHATE DEACETYLASE"/>
    <property type="match status" value="1"/>
</dbReference>
<keyword evidence="7" id="KW-0119">Carbohydrate metabolism</keyword>
<keyword evidence="12" id="KW-1185">Reference proteome</keyword>
<dbReference type="PANTHER" id="PTHR11113:SF14">
    <property type="entry name" value="N-ACETYLGLUCOSAMINE-6-PHOSPHATE DEACETYLASE"/>
    <property type="match status" value="1"/>
</dbReference>
<feature type="domain" description="Amidohydrolase-related" evidence="10">
    <location>
        <begin position="11"/>
        <end position="300"/>
    </location>
</feature>
<dbReference type="AlphaFoldDB" id="A0A542X8A3"/>
<dbReference type="GO" id="GO:0046872">
    <property type="term" value="F:metal ion binding"/>
    <property type="evidence" value="ECO:0007669"/>
    <property type="project" value="UniProtKB-KW"/>
</dbReference>
<organism evidence="11 12">
    <name type="scientific">Barrientosiimonas humi</name>
    <dbReference type="NCBI Taxonomy" id="999931"/>
    <lineage>
        <taxon>Bacteria</taxon>
        <taxon>Bacillati</taxon>
        <taxon>Actinomycetota</taxon>
        <taxon>Actinomycetes</taxon>
        <taxon>Micrococcales</taxon>
        <taxon>Dermacoccaceae</taxon>
        <taxon>Barrientosiimonas</taxon>
    </lineage>
</organism>
<dbReference type="Proteomes" id="UP000318336">
    <property type="component" value="Unassembled WGS sequence"/>
</dbReference>
<dbReference type="InterPro" id="IPR006680">
    <property type="entry name" value="Amidohydro-rel"/>
</dbReference>
<evidence type="ECO:0000256" key="4">
    <source>
        <dbReference type="ARBA" id="ARBA00018029"/>
    </source>
</evidence>
<evidence type="ECO:0000256" key="5">
    <source>
        <dbReference type="ARBA" id="ARBA00022723"/>
    </source>
</evidence>
<dbReference type="InterPro" id="IPR032466">
    <property type="entry name" value="Metal_Hydrolase"/>
</dbReference>
<evidence type="ECO:0000256" key="6">
    <source>
        <dbReference type="ARBA" id="ARBA00022801"/>
    </source>
</evidence>
<evidence type="ECO:0000259" key="10">
    <source>
        <dbReference type="Pfam" id="PF01979"/>
    </source>
</evidence>
<evidence type="ECO:0000256" key="2">
    <source>
        <dbReference type="ARBA" id="ARBA00010716"/>
    </source>
</evidence>
<keyword evidence="6" id="KW-0378">Hydrolase</keyword>
<protein>
    <recommendedName>
        <fullName evidence="4">N-acetylglucosamine-6-phosphate deacetylase</fullName>
        <ecNumber evidence="3">3.5.1.25</ecNumber>
    </recommendedName>
</protein>
<name>A0A542X8A3_9MICO</name>
<evidence type="ECO:0000256" key="3">
    <source>
        <dbReference type="ARBA" id="ARBA00011899"/>
    </source>
</evidence>
<sequence length="305" mass="31163">MPDPLPEPAPAGLVDIHCHGGAGGDFASADPEQIRAAAAFHAAHGTGRMLASLVTAPEDDLVRQIEVLAQVVEAGDTVVGGIHLEGPFLSEPRCGAQNPAFLQPPSVAALHRWVDAGRGHVRMITLAPELPGALDVVAAAVDRGVVVAVGHTDATYDQCSQAFSRGATVATHLFNGMRPLHHRDPGPVGAALDHGVWCELIADGEHLHDATLRLVARLRPDRAVLVTDAMSAAGLPDGAYALGGQAVTVAAGAARLSEGGSLAGSTLTMRGAVEHALAAGVEPDTVRRMARENPAAAVGLTLPPG</sequence>
<dbReference type="EMBL" id="VFOK01000001">
    <property type="protein sequence ID" value="TQL32055.1"/>
    <property type="molecule type" value="Genomic_DNA"/>
</dbReference>
<dbReference type="Pfam" id="PF01979">
    <property type="entry name" value="Amidohydro_1"/>
    <property type="match status" value="1"/>
</dbReference>
<reference evidence="11 12" key="1">
    <citation type="submission" date="2019-06" db="EMBL/GenBank/DDBJ databases">
        <title>Sequencing the genomes of 1000 actinobacteria strains.</title>
        <authorList>
            <person name="Klenk H.-P."/>
        </authorList>
    </citation>
    <scope>NUCLEOTIDE SEQUENCE [LARGE SCALE GENOMIC DNA]</scope>
    <source>
        <strain evidence="11 12">DSM 24617</strain>
    </source>
</reference>
<comment type="pathway">
    <text evidence="9">Amino-sugar metabolism; N-acetylneuraminate degradation; D-fructose 6-phosphate from N-acetylneuraminate: step 4/5.</text>
</comment>
<dbReference type="RefSeq" id="WP_142004208.1">
    <property type="nucleotide sequence ID" value="NZ_CAJTBP010000001.1"/>
</dbReference>